<comment type="caution">
    <text evidence="1">The sequence shown here is derived from an EMBL/GenBank/DDBJ whole genome shotgun (WGS) entry which is preliminary data.</text>
</comment>
<proteinExistence type="predicted"/>
<evidence type="ECO:0000313" key="2">
    <source>
        <dbReference type="Proteomes" id="UP000037510"/>
    </source>
</evidence>
<organism evidence="1 2">
    <name type="scientific">Operophtera brumata</name>
    <name type="common">Winter moth</name>
    <name type="synonym">Phalaena brumata</name>
    <dbReference type="NCBI Taxonomy" id="104452"/>
    <lineage>
        <taxon>Eukaryota</taxon>
        <taxon>Metazoa</taxon>
        <taxon>Ecdysozoa</taxon>
        <taxon>Arthropoda</taxon>
        <taxon>Hexapoda</taxon>
        <taxon>Insecta</taxon>
        <taxon>Pterygota</taxon>
        <taxon>Neoptera</taxon>
        <taxon>Endopterygota</taxon>
        <taxon>Lepidoptera</taxon>
        <taxon>Glossata</taxon>
        <taxon>Ditrysia</taxon>
        <taxon>Geometroidea</taxon>
        <taxon>Geometridae</taxon>
        <taxon>Larentiinae</taxon>
        <taxon>Operophtera</taxon>
    </lineage>
</organism>
<sequence length="80" mass="9484">MSEGEDLFDREGAYYAAILTPLVFLQQYRDTWCLLERVTNRNHNCSDLFDRKGPYYAAILSPLVFLQQYRDAWCLLERVT</sequence>
<dbReference type="EMBL" id="JTDY01009439">
    <property type="protein sequence ID" value="KOB63504.1"/>
    <property type="molecule type" value="Genomic_DNA"/>
</dbReference>
<evidence type="ECO:0000313" key="1">
    <source>
        <dbReference type="EMBL" id="KOB63504.1"/>
    </source>
</evidence>
<dbReference type="AlphaFoldDB" id="A0A0L7KKT6"/>
<accession>A0A0L7KKT6</accession>
<keyword evidence="2" id="KW-1185">Reference proteome</keyword>
<reference evidence="1 2" key="1">
    <citation type="journal article" date="2015" name="Genome Biol. Evol.">
        <title>The genome of winter moth (Operophtera brumata) provides a genomic perspective on sexual dimorphism and phenology.</title>
        <authorList>
            <person name="Derks M.F."/>
            <person name="Smit S."/>
            <person name="Salis L."/>
            <person name="Schijlen E."/>
            <person name="Bossers A."/>
            <person name="Mateman C."/>
            <person name="Pijl A.S."/>
            <person name="de Ridder D."/>
            <person name="Groenen M.A."/>
            <person name="Visser M.E."/>
            <person name="Megens H.J."/>
        </authorList>
    </citation>
    <scope>NUCLEOTIDE SEQUENCE [LARGE SCALE GENOMIC DNA]</scope>
    <source>
        <strain evidence="1">WM2013NL</strain>
        <tissue evidence="1">Head and thorax</tissue>
    </source>
</reference>
<gene>
    <name evidence="1" type="ORF">OBRU01_24811</name>
</gene>
<protein>
    <submittedName>
        <fullName evidence="1">Putative regulator of cell autolysis</fullName>
    </submittedName>
</protein>
<name>A0A0L7KKT6_OPEBR</name>
<dbReference type="Proteomes" id="UP000037510">
    <property type="component" value="Unassembled WGS sequence"/>
</dbReference>